<evidence type="ECO:0000313" key="3">
    <source>
        <dbReference type="EMBL" id="GAA1630944.1"/>
    </source>
</evidence>
<evidence type="ECO:0000313" key="4">
    <source>
        <dbReference type="Proteomes" id="UP001501319"/>
    </source>
</evidence>
<keyword evidence="1" id="KW-0560">Oxidoreductase</keyword>
<dbReference type="InterPro" id="IPR050564">
    <property type="entry name" value="F420-G6PD/mer"/>
</dbReference>
<protein>
    <submittedName>
        <fullName evidence="3">TIGR03885 family FMN-dependent LLM class oxidoreductase</fullName>
    </submittedName>
</protein>
<dbReference type="CDD" id="cd01097">
    <property type="entry name" value="Tetrahydromethanopterin_reductase"/>
    <property type="match status" value="1"/>
</dbReference>
<gene>
    <name evidence="3" type="ORF">GCM10009744_18850</name>
</gene>
<dbReference type="Pfam" id="PF00296">
    <property type="entry name" value="Bac_luciferase"/>
    <property type="match status" value="1"/>
</dbReference>
<dbReference type="InterPro" id="IPR023907">
    <property type="entry name" value="Non-F420_Flavin_OxRdtase"/>
</dbReference>
<proteinExistence type="predicted"/>
<sequence length="353" mass="38570">MTAARPMSLAGVLKGAAVGTQAQSKNPTSVGGVMPLIGWHASHEQIAPSRLLADVRLAEAAGFEAAWSSDHFAPWSQRQGQSGFAFSWLGAAMATTSLPFGVVNAPGQRYHPAIVAQAIATLAEMFPGRLSVALGSGEFMNEHITGDPWPDKAVRNARLRECVDVIRALLAGDSVTHNGLVRLDRAQLWTLPEQQPRLLATAVSEATARWAGEWADGLVTIWQPPETLRRLVDGFRENGGDGKPLALQIHLSWAPDEAEALQIAYDQWRTNVFEAPLSWDVPTAEEFDQAAKHVRPEDMHGSVLISSDPARFLDCLRGIADLGFDEIYVHHVGQQQRDFVEWFGEHVLPGLRE</sequence>
<reference evidence="3 4" key="1">
    <citation type="journal article" date="2019" name="Int. J. Syst. Evol. Microbiol.">
        <title>The Global Catalogue of Microorganisms (GCM) 10K type strain sequencing project: providing services to taxonomists for standard genome sequencing and annotation.</title>
        <authorList>
            <consortium name="The Broad Institute Genomics Platform"/>
            <consortium name="The Broad Institute Genome Sequencing Center for Infectious Disease"/>
            <person name="Wu L."/>
            <person name="Ma J."/>
        </authorList>
    </citation>
    <scope>NUCLEOTIDE SEQUENCE [LARGE SCALE GENOMIC DNA]</scope>
    <source>
        <strain evidence="3 4">JCM 14306</strain>
    </source>
</reference>
<evidence type="ECO:0000259" key="2">
    <source>
        <dbReference type="Pfam" id="PF00296"/>
    </source>
</evidence>
<accession>A0ABN2F5G9</accession>
<dbReference type="NCBIfam" id="TIGR03885">
    <property type="entry name" value="flavin_revert"/>
    <property type="match status" value="1"/>
</dbReference>
<name>A0ABN2F5G9_9ACTN</name>
<dbReference type="Gene3D" id="3.20.20.30">
    <property type="entry name" value="Luciferase-like domain"/>
    <property type="match status" value="1"/>
</dbReference>
<keyword evidence="4" id="KW-1185">Reference proteome</keyword>
<organism evidence="3 4">
    <name type="scientific">Kribbella alba</name>
    <dbReference type="NCBI Taxonomy" id="190197"/>
    <lineage>
        <taxon>Bacteria</taxon>
        <taxon>Bacillati</taxon>
        <taxon>Actinomycetota</taxon>
        <taxon>Actinomycetes</taxon>
        <taxon>Propionibacteriales</taxon>
        <taxon>Kribbellaceae</taxon>
        <taxon>Kribbella</taxon>
    </lineage>
</organism>
<dbReference type="EMBL" id="BAAANE010000004">
    <property type="protein sequence ID" value="GAA1630944.1"/>
    <property type="molecule type" value="Genomic_DNA"/>
</dbReference>
<comment type="caution">
    <text evidence="3">The sequence shown here is derived from an EMBL/GenBank/DDBJ whole genome shotgun (WGS) entry which is preliminary data.</text>
</comment>
<evidence type="ECO:0000256" key="1">
    <source>
        <dbReference type="ARBA" id="ARBA00023002"/>
    </source>
</evidence>
<dbReference type="InterPro" id="IPR011251">
    <property type="entry name" value="Luciferase-like_dom"/>
</dbReference>
<feature type="domain" description="Luciferase-like" evidence="2">
    <location>
        <begin position="43"/>
        <end position="325"/>
    </location>
</feature>
<dbReference type="InterPro" id="IPR036661">
    <property type="entry name" value="Luciferase-like_sf"/>
</dbReference>
<dbReference type="SUPFAM" id="SSF51679">
    <property type="entry name" value="Bacterial luciferase-like"/>
    <property type="match status" value="1"/>
</dbReference>
<dbReference type="InterPro" id="IPR019945">
    <property type="entry name" value="F420_G6P_DH-rel"/>
</dbReference>
<dbReference type="Proteomes" id="UP001501319">
    <property type="component" value="Unassembled WGS sequence"/>
</dbReference>
<dbReference type="PANTHER" id="PTHR43244:SF1">
    <property type="entry name" value="5,10-METHYLENETETRAHYDROMETHANOPTERIN REDUCTASE"/>
    <property type="match status" value="1"/>
</dbReference>
<dbReference type="PANTHER" id="PTHR43244">
    <property type="match status" value="1"/>
</dbReference>
<dbReference type="NCBIfam" id="TIGR03557">
    <property type="entry name" value="F420_G6P_family"/>
    <property type="match status" value="1"/>
</dbReference>